<dbReference type="EMBL" id="MU393493">
    <property type="protein sequence ID" value="KAI4863975.1"/>
    <property type="molecule type" value="Genomic_DNA"/>
</dbReference>
<dbReference type="Proteomes" id="UP001497700">
    <property type="component" value="Unassembled WGS sequence"/>
</dbReference>
<gene>
    <name evidence="1" type="ORF">F4820DRAFT_449406</name>
</gene>
<keyword evidence="2" id="KW-1185">Reference proteome</keyword>
<organism evidence="1 2">
    <name type="scientific">Hypoxylon rubiginosum</name>
    <dbReference type="NCBI Taxonomy" id="110542"/>
    <lineage>
        <taxon>Eukaryota</taxon>
        <taxon>Fungi</taxon>
        <taxon>Dikarya</taxon>
        <taxon>Ascomycota</taxon>
        <taxon>Pezizomycotina</taxon>
        <taxon>Sordariomycetes</taxon>
        <taxon>Xylariomycetidae</taxon>
        <taxon>Xylariales</taxon>
        <taxon>Hypoxylaceae</taxon>
        <taxon>Hypoxylon</taxon>
    </lineage>
</organism>
<comment type="caution">
    <text evidence="1">The sequence shown here is derived from an EMBL/GenBank/DDBJ whole genome shotgun (WGS) entry which is preliminary data.</text>
</comment>
<sequence length="220" mass="24279">MPCSRPLCHWDGAVAGIAIGCAIASAAIVSAVFLLVHRRPPNLKPFTSTTSSLGVLDYLPQGIGHKELRQEFSQLETQIKTFVVNFFHARPVDARTVNTDKLLAVLGGADDHTGNQWSTQLRDTTNRRIALRIYIAKVLWARVDPRGVAETTLLPVDVVRCYQAALLGNHQNNNSPPLLDYWRAMTASVLANQYPRDTLVEGDPRVDNIKKTASDLLDVL</sequence>
<protein>
    <submittedName>
        <fullName evidence="1">Uncharacterized protein</fullName>
    </submittedName>
</protein>
<proteinExistence type="predicted"/>
<reference evidence="1 2" key="1">
    <citation type="journal article" date="2022" name="New Phytol.">
        <title>Ecological generalism drives hyperdiversity of secondary metabolite gene clusters in xylarialean endophytes.</title>
        <authorList>
            <person name="Franco M.E.E."/>
            <person name="Wisecaver J.H."/>
            <person name="Arnold A.E."/>
            <person name="Ju Y.M."/>
            <person name="Slot J.C."/>
            <person name="Ahrendt S."/>
            <person name="Moore L.P."/>
            <person name="Eastman K.E."/>
            <person name="Scott K."/>
            <person name="Konkel Z."/>
            <person name="Mondo S.J."/>
            <person name="Kuo A."/>
            <person name="Hayes R.D."/>
            <person name="Haridas S."/>
            <person name="Andreopoulos B."/>
            <person name="Riley R."/>
            <person name="LaButti K."/>
            <person name="Pangilinan J."/>
            <person name="Lipzen A."/>
            <person name="Amirebrahimi M."/>
            <person name="Yan J."/>
            <person name="Adam C."/>
            <person name="Keymanesh K."/>
            <person name="Ng V."/>
            <person name="Louie K."/>
            <person name="Northen T."/>
            <person name="Drula E."/>
            <person name="Henrissat B."/>
            <person name="Hsieh H.M."/>
            <person name="Youens-Clark K."/>
            <person name="Lutzoni F."/>
            <person name="Miadlikowska J."/>
            <person name="Eastwood D.C."/>
            <person name="Hamelin R.C."/>
            <person name="Grigoriev I.V."/>
            <person name="U'Ren J.M."/>
        </authorList>
    </citation>
    <scope>NUCLEOTIDE SEQUENCE [LARGE SCALE GENOMIC DNA]</scope>
    <source>
        <strain evidence="1 2">CBS 119005</strain>
    </source>
</reference>
<accession>A0ACB9YZ17</accession>
<evidence type="ECO:0000313" key="2">
    <source>
        <dbReference type="Proteomes" id="UP001497700"/>
    </source>
</evidence>
<evidence type="ECO:0000313" key="1">
    <source>
        <dbReference type="EMBL" id="KAI4863975.1"/>
    </source>
</evidence>
<name>A0ACB9YZ17_9PEZI</name>